<evidence type="ECO:0000313" key="1">
    <source>
        <dbReference type="EMBL" id="TYH77701.1"/>
    </source>
</evidence>
<organism evidence="1 2">
    <name type="scientific">Gossypium tomentosum</name>
    <name type="common">Hawaiian cotton</name>
    <name type="synonym">Gossypium sandvicense</name>
    <dbReference type="NCBI Taxonomy" id="34277"/>
    <lineage>
        <taxon>Eukaryota</taxon>
        <taxon>Viridiplantae</taxon>
        <taxon>Streptophyta</taxon>
        <taxon>Embryophyta</taxon>
        <taxon>Tracheophyta</taxon>
        <taxon>Spermatophyta</taxon>
        <taxon>Magnoliopsida</taxon>
        <taxon>eudicotyledons</taxon>
        <taxon>Gunneridae</taxon>
        <taxon>Pentapetalae</taxon>
        <taxon>rosids</taxon>
        <taxon>malvids</taxon>
        <taxon>Malvales</taxon>
        <taxon>Malvaceae</taxon>
        <taxon>Malvoideae</taxon>
        <taxon>Gossypium</taxon>
    </lineage>
</organism>
<dbReference type="Proteomes" id="UP000322667">
    <property type="component" value="Chromosome D04"/>
</dbReference>
<proteinExistence type="predicted"/>
<gene>
    <name evidence="1" type="ORF">ES332_D04G172600v1</name>
</gene>
<dbReference type="EMBL" id="CM017626">
    <property type="protein sequence ID" value="TYH77701.1"/>
    <property type="molecule type" value="Genomic_DNA"/>
</dbReference>
<dbReference type="AlphaFoldDB" id="A0A5D2LE92"/>
<keyword evidence="2" id="KW-1185">Reference proteome</keyword>
<evidence type="ECO:0000313" key="2">
    <source>
        <dbReference type="Proteomes" id="UP000322667"/>
    </source>
</evidence>
<protein>
    <submittedName>
        <fullName evidence="1">Uncharacterized protein</fullName>
    </submittedName>
</protein>
<reference evidence="1 2" key="1">
    <citation type="submission" date="2019-07" db="EMBL/GenBank/DDBJ databases">
        <title>WGS assembly of Gossypium tomentosum.</title>
        <authorList>
            <person name="Chen Z.J."/>
            <person name="Sreedasyam A."/>
            <person name="Ando A."/>
            <person name="Song Q."/>
            <person name="De L."/>
            <person name="Hulse-Kemp A."/>
            <person name="Ding M."/>
            <person name="Ye W."/>
            <person name="Kirkbride R."/>
            <person name="Jenkins J."/>
            <person name="Plott C."/>
            <person name="Lovell J."/>
            <person name="Lin Y.-M."/>
            <person name="Vaughn R."/>
            <person name="Liu B."/>
            <person name="Li W."/>
            <person name="Simpson S."/>
            <person name="Scheffler B."/>
            <person name="Saski C."/>
            <person name="Grover C."/>
            <person name="Hu G."/>
            <person name="Conover J."/>
            <person name="Carlson J."/>
            <person name="Shu S."/>
            <person name="Boston L."/>
            <person name="Williams M."/>
            <person name="Peterson D."/>
            <person name="Mcgee K."/>
            <person name="Jones D."/>
            <person name="Wendel J."/>
            <person name="Stelly D."/>
            <person name="Grimwood J."/>
            <person name="Schmutz J."/>
        </authorList>
    </citation>
    <scope>NUCLEOTIDE SEQUENCE [LARGE SCALE GENOMIC DNA]</scope>
    <source>
        <strain evidence="1">7179.01</strain>
    </source>
</reference>
<accession>A0A5D2LE92</accession>
<sequence length="129" mass="15094">MSPLFQTTILQTAQSNHQTHSIAKTVLSPYQTYMHNNQHGQGFQEELRDRQAIVLNHIRRKDEPVLTNSHRWPVYQLRRQMMPKIAEIKRMMIEVEPPTIRTLTIAHVSAANFDKEEDSYPWRTDSAGI</sequence>
<name>A0A5D2LE92_GOSTO</name>